<organism evidence="1 2">
    <name type="scientific">Winogradskyella pacifica</name>
    <dbReference type="NCBI Taxonomy" id="664642"/>
    <lineage>
        <taxon>Bacteria</taxon>
        <taxon>Pseudomonadati</taxon>
        <taxon>Bacteroidota</taxon>
        <taxon>Flavobacteriia</taxon>
        <taxon>Flavobacteriales</taxon>
        <taxon>Flavobacteriaceae</taxon>
        <taxon>Winogradskyella</taxon>
    </lineage>
</organism>
<proteinExistence type="predicted"/>
<dbReference type="RefSeq" id="WP_147298342.1">
    <property type="nucleotide sequence ID" value="NZ_QREI01000003.1"/>
</dbReference>
<dbReference type="EMBL" id="QREI01000003">
    <property type="protein sequence ID" value="REE25007.1"/>
    <property type="molecule type" value="Genomic_DNA"/>
</dbReference>
<comment type="caution">
    <text evidence="1">The sequence shown here is derived from an EMBL/GenBank/DDBJ whole genome shotgun (WGS) entry which is preliminary data.</text>
</comment>
<name>A0A3D9N099_9FLAO</name>
<dbReference type="Proteomes" id="UP000256919">
    <property type="component" value="Unassembled WGS sequence"/>
</dbReference>
<evidence type="ECO:0000313" key="1">
    <source>
        <dbReference type="EMBL" id="REE25007.1"/>
    </source>
</evidence>
<evidence type="ECO:0000313" key="2">
    <source>
        <dbReference type="Proteomes" id="UP000256919"/>
    </source>
</evidence>
<accession>A0A3D9N099</accession>
<reference evidence="1 2" key="1">
    <citation type="submission" date="2018-07" db="EMBL/GenBank/DDBJ databases">
        <title>Genomic Encyclopedia of Type Strains, Phase III (KMG-III): the genomes of soil and plant-associated and newly described type strains.</title>
        <authorList>
            <person name="Whitman W."/>
        </authorList>
    </citation>
    <scope>NUCLEOTIDE SEQUENCE [LARGE SCALE GENOMIC DNA]</scope>
    <source>
        <strain evidence="1 2">CECT 7948</strain>
    </source>
</reference>
<dbReference type="AlphaFoldDB" id="A0A3D9N099"/>
<sequence>MAKNNSFIRLEGTLDGLTFYRKNGESFVKTKNRVSRNRIMNDPEYIRTRENMQEFGGAAKCGKAFRSAFASISRLVADSYISSRVTGKFRGIVGNGVGLRGQRLYNVVDNVTQFIGLDFNISKPFDANFNAPSDGPVINASRDSVTWDIPDFNTDTYVNIPSGATHFKLALASGYMSNYEWDVATKGYVPVEETPNGVGVVTYSNAIAIGGMVGAATSLTTDLTAFAPVPVTTVLLGATAIVFFQMVNGELYELAQGHSMKIAVGL</sequence>
<gene>
    <name evidence="1" type="ORF">DFQ09_103314</name>
</gene>
<keyword evidence="2" id="KW-1185">Reference proteome</keyword>
<protein>
    <submittedName>
        <fullName evidence="1">Uncharacterized protein</fullName>
    </submittedName>
</protein>
<dbReference type="OrthoDB" id="645138at2"/>